<feature type="transmembrane region" description="Helical" evidence="8">
    <location>
        <begin position="664"/>
        <end position="684"/>
    </location>
</feature>
<proteinExistence type="predicted"/>
<gene>
    <name evidence="10" type="primary">SLC22A7_0</name>
    <name evidence="10" type="ORF">N1851_023618</name>
</gene>
<organism evidence="10 11">
    <name type="scientific">Merluccius polli</name>
    <name type="common">Benguela hake</name>
    <name type="synonym">Merluccius cadenati</name>
    <dbReference type="NCBI Taxonomy" id="89951"/>
    <lineage>
        <taxon>Eukaryota</taxon>
        <taxon>Metazoa</taxon>
        <taxon>Chordata</taxon>
        <taxon>Craniata</taxon>
        <taxon>Vertebrata</taxon>
        <taxon>Euteleostomi</taxon>
        <taxon>Actinopterygii</taxon>
        <taxon>Neopterygii</taxon>
        <taxon>Teleostei</taxon>
        <taxon>Neoteleostei</taxon>
        <taxon>Acanthomorphata</taxon>
        <taxon>Zeiogadaria</taxon>
        <taxon>Gadariae</taxon>
        <taxon>Gadiformes</taxon>
        <taxon>Gadoidei</taxon>
        <taxon>Merlucciidae</taxon>
        <taxon>Merluccius</taxon>
    </lineage>
</organism>
<keyword evidence="11" id="KW-1185">Reference proteome</keyword>
<dbReference type="PROSITE" id="PS50850">
    <property type="entry name" value="MFS"/>
    <property type="match status" value="1"/>
</dbReference>
<dbReference type="GO" id="GO:0009925">
    <property type="term" value="C:basal plasma membrane"/>
    <property type="evidence" value="ECO:0007669"/>
    <property type="project" value="UniProtKB-SubCell"/>
</dbReference>
<feature type="transmembrane region" description="Helical" evidence="8">
    <location>
        <begin position="577"/>
        <end position="595"/>
    </location>
</feature>
<evidence type="ECO:0000313" key="11">
    <source>
        <dbReference type="Proteomes" id="UP001174136"/>
    </source>
</evidence>
<protein>
    <recommendedName>
        <fullName evidence="5">Solute carrier family 22 member 6</fullName>
    </recommendedName>
    <alternativeName>
        <fullName evidence="7">Organic anion transporter 1</fullName>
    </alternativeName>
    <alternativeName>
        <fullName evidence="6">Renal organic anion transporter 1</fullName>
    </alternativeName>
</protein>
<dbReference type="PANTHER" id="PTHR24064">
    <property type="entry name" value="SOLUTE CARRIER FAMILY 22 MEMBER"/>
    <property type="match status" value="1"/>
</dbReference>
<sequence>MHFCTDLWVIRTIVAVCGKGLSEGSFTIMFLYTAELYPTVVRQNGMGYTSFVARLGVSLAPLVFLLEDVWRLLPAVIYCMAAIVSGGVALLLPETKNARMPELIEDVEKPRRPVLGLVRFRRSTMKFENILEDINGFGRFQKMMVVISFISRFSMPCHFILNNFIAVVPSHHCDLTSLDVDGTAFRNITLEQNVIVGVPMQEDGKPSSCLMYKEPQYHLLLGDSNGSRPQTVPCQTGWVFDNSTFKSTLATEWNLVCDQKGKDKNTGTIFFVGVMCGAVGFGSLSDRFGRRMMLLLSYVLAALFGMASAFSSSFVMFAVLRFFTGFSISGIVIISTVLNVEWVDIRSRKLVAVIDSLSWSFGTIVFPAIAYFVRDWRLLIISVTSPLALAIIIWRWVPESARWLVANGKLEEAQKYLRRCAKMNQTQEFAQTLTTEVSVAETPGQLPSVIVHSHSDSMATRDMLRGSRTGGHRGLLYFSKQLDQPRVAQALSMVVMNEKKDRVYTYLDLVRTPVIRKLAIRTAIVWFCVACTYYGISFDIGGFGLDIYLTQFTYGLVELPAKFFVYHLLDKIGRRRTAGGALFCVAICLLINILLPKEMSTIRTVVAILGKGFSSATFATVVLYTSELYPTVVRQNGMGFNSSISRTAVAVTPLILLLEDVWHSLPKVIFCSVATVGAAVLWTLPETRDRCLLETIEDIEAQGGGGRREDAAL</sequence>
<dbReference type="InterPro" id="IPR020846">
    <property type="entry name" value="MFS_dom"/>
</dbReference>
<feature type="transmembrane region" description="Helical" evidence="8">
    <location>
        <begin position="292"/>
        <end position="310"/>
    </location>
</feature>
<evidence type="ECO:0000256" key="1">
    <source>
        <dbReference type="ARBA" id="ARBA00022692"/>
    </source>
</evidence>
<name>A0AA47NUX1_MERPO</name>
<feature type="transmembrane region" description="Helical" evidence="8">
    <location>
        <begin position="72"/>
        <end position="92"/>
    </location>
</feature>
<comment type="subcellular location">
    <subcellularLocation>
        <location evidence="4">Basal cell membrane</location>
        <topology evidence="4">Multi-pass membrane protein</topology>
    </subcellularLocation>
</comment>
<evidence type="ECO:0000313" key="10">
    <source>
        <dbReference type="EMBL" id="KAK0139506.1"/>
    </source>
</evidence>
<dbReference type="GO" id="GO:0022857">
    <property type="term" value="F:transmembrane transporter activity"/>
    <property type="evidence" value="ECO:0007669"/>
    <property type="project" value="InterPro"/>
</dbReference>
<evidence type="ECO:0000256" key="5">
    <source>
        <dbReference type="ARBA" id="ARBA00039897"/>
    </source>
</evidence>
<comment type="caution">
    <text evidence="10">The sequence shown here is derived from an EMBL/GenBank/DDBJ whole genome shotgun (WGS) entry which is preliminary data.</text>
</comment>
<evidence type="ECO:0000256" key="4">
    <source>
        <dbReference type="ARBA" id="ARBA00034696"/>
    </source>
</evidence>
<dbReference type="EMBL" id="JAOPHQ010004354">
    <property type="protein sequence ID" value="KAK0139506.1"/>
    <property type="molecule type" value="Genomic_DNA"/>
</dbReference>
<evidence type="ECO:0000256" key="6">
    <source>
        <dbReference type="ARBA" id="ARBA00041768"/>
    </source>
</evidence>
<feature type="transmembrane region" description="Helical" evidence="8">
    <location>
        <begin position="378"/>
        <end position="397"/>
    </location>
</feature>
<dbReference type="Proteomes" id="UP001174136">
    <property type="component" value="Unassembled WGS sequence"/>
</dbReference>
<dbReference type="InterPro" id="IPR036259">
    <property type="entry name" value="MFS_trans_sf"/>
</dbReference>
<dbReference type="FunFam" id="1.20.1250.20:FF:000023">
    <property type="entry name" value="Solute carrier family 22 member 6"/>
    <property type="match status" value="1"/>
</dbReference>
<evidence type="ECO:0000256" key="7">
    <source>
        <dbReference type="ARBA" id="ARBA00042362"/>
    </source>
</evidence>
<dbReference type="Gene3D" id="1.20.1250.20">
    <property type="entry name" value="MFS general substrate transporter like domains"/>
    <property type="match status" value="2"/>
</dbReference>
<evidence type="ECO:0000256" key="2">
    <source>
        <dbReference type="ARBA" id="ARBA00022989"/>
    </source>
</evidence>
<dbReference type="AlphaFoldDB" id="A0AA47NUX1"/>
<feature type="transmembrane region" description="Helical" evidence="8">
    <location>
        <begin position="316"/>
        <end position="338"/>
    </location>
</feature>
<keyword evidence="2 8" id="KW-1133">Transmembrane helix</keyword>
<feature type="transmembrane region" description="Helical" evidence="8">
    <location>
        <begin position="12"/>
        <end position="34"/>
    </location>
</feature>
<evidence type="ECO:0000256" key="8">
    <source>
        <dbReference type="SAM" id="Phobius"/>
    </source>
</evidence>
<keyword evidence="3 8" id="KW-0472">Membrane</keyword>
<keyword evidence="1 8" id="KW-0812">Transmembrane</keyword>
<feature type="transmembrane region" description="Helical" evidence="8">
    <location>
        <begin position="518"/>
        <end position="536"/>
    </location>
</feature>
<accession>A0AA47NUX1</accession>
<feature type="domain" description="Major facilitator superfamily (MFS) profile" evidence="9">
    <location>
        <begin position="210"/>
        <end position="689"/>
    </location>
</feature>
<dbReference type="Pfam" id="PF07690">
    <property type="entry name" value="MFS_1"/>
    <property type="match status" value="1"/>
</dbReference>
<feature type="transmembrane region" description="Helical" evidence="8">
    <location>
        <begin position="601"/>
        <end position="626"/>
    </location>
</feature>
<evidence type="ECO:0000259" key="9">
    <source>
        <dbReference type="PROSITE" id="PS50850"/>
    </source>
</evidence>
<evidence type="ECO:0000256" key="3">
    <source>
        <dbReference type="ARBA" id="ARBA00023136"/>
    </source>
</evidence>
<dbReference type="InterPro" id="IPR011701">
    <property type="entry name" value="MFS"/>
</dbReference>
<reference evidence="10" key="1">
    <citation type="journal article" date="2023" name="Front. Mar. Sci.">
        <title>A new Merluccius polli reference genome to investigate the effects of global change in West African waters.</title>
        <authorList>
            <person name="Mateo J.L."/>
            <person name="Blanco-Fernandez C."/>
            <person name="Garcia-Vazquez E."/>
            <person name="Machado-Schiaffino G."/>
        </authorList>
    </citation>
    <scope>NUCLEOTIDE SEQUENCE</scope>
    <source>
        <strain evidence="10">C29</strain>
        <tissue evidence="10">Fin</tissue>
    </source>
</reference>
<dbReference type="SUPFAM" id="SSF103473">
    <property type="entry name" value="MFS general substrate transporter"/>
    <property type="match status" value="2"/>
</dbReference>
<feature type="transmembrane region" description="Helical" evidence="8">
    <location>
        <begin position="350"/>
        <end position="372"/>
    </location>
</feature>